<dbReference type="Gene3D" id="2.60.40.10">
    <property type="entry name" value="Immunoglobulins"/>
    <property type="match status" value="3"/>
</dbReference>
<dbReference type="GeneTree" id="ENSGT01030000235070"/>
<organism evidence="6 7">
    <name type="scientific">Sparus aurata</name>
    <name type="common">Gilthead sea bream</name>
    <dbReference type="NCBI Taxonomy" id="8175"/>
    <lineage>
        <taxon>Eukaryota</taxon>
        <taxon>Metazoa</taxon>
        <taxon>Chordata</taxon>
        <taxon>Craniata</taxon>
        <taxon>Vertebrata</taxon>
        <taxon>Euteleostomi</taxon>
        <taxon>Actinopterygii</taxon>
        <taxon>Neopterygii</taxon>
        <taxon>Teleostei</taxon>
        <taxon>Neoteleostei</taxon>
        <taxon>Acanthomorphata</taxon>
        <taxon>Eupercaria</taxon>
        <taxon>Spariformes</taxon>
        <taxon>Sparidae</taxon>
        <taxon>Sparus</taxon>
    </lineage>
</organism>
<proteinExistence type="predicted"/>
<dbReference type="PANTHER" id="PTHR24100:SF151">
    <property type="entry name" value="ICOS LIGAND"/>
    <property type="match status" value="1"/>
</dbReference>
<gene>
    <name evidence="6" type="primary">LOC115583250</name>
</gene>
<feature type="domain" description="Ig-like" evidence="5">
    <location>
        <begin position="53"/>
        <end position="170"/>
    </location>
</feature>
<keyword evidence="7" id="KW-1185">Reference proteome</keyword>
<dbReference type="InterPro" id="IPR013783">
    <property type="entry name" value="Ig-like_fold"/>
</dbReference>
<dbReference type="GO" id="GO:0009897">
    <property type="term" value="C:external side of plasma membrane"/>
    <property type="evidence" value="ECO:0007669"/>
    <property type="project" value="TreeGrafter"/>
</dbReference>
<feature type="domain" description="Ig-like" evidence="5">
    <location>
        <begin position="190"/>
        <end position="277"/>
    </location>
</feature>
<comment type="subcellular location">
    <subcellularLocation>
        <location evidence="1">Membrane</location>
    </subcellularLocation>
</comment>
<evidence type="ECO:0000313" key="6">
    <source>
        <dbReference type="Ensembl" id="ENSSAUP00010044913.1"/>
    </source>
</evidence>
<dbReference type="SUPFAM" id="SSF48726">
    <property type="entry name" value="Immunoglobulin"/>
    <property type="match status" value="3"/>
</dbReference>
<dbReference type="SMART" id="SM00409">
    <property type="entry name" value="IG"/>
    <property type="match status" value="1"/>
</dbReference>
<dbReference type="InterPro" id="IPR013106">
    <property type="entry name" value="Ig_V-set"/>
</dbReference>
<dbReference type="InterPro" id="IPR007110">
    <property type="entry name" value="Ig-like_dom"/>
</dbReference>
<dbReference type="Ensembl" id="ENSSAUT00010047226.1">
    <property type="protein sequence ID" value="ENSSAUP00010044913.1"/>
    <property type="gene ID" value="ENSSAUG00010018783.1"/>
</dbReference>
<keyword evidence="4" id="KW-1133">Transmembrane helix</keyword>
<accession>A0A671X1L7</accession>
<dbReference type="PROSITE" id="PS50835">
    <property type="entry name" value="IG_LIKE"/>
    <property type="match status" value="2"/>
</dbReference>
<keyword evidence="3" id="KW-0393">Immunoglobulin domain</keyword>
<evidence type="ECO:0000259" key="5">
    <source>
        <dbReference type="PROSITE" id="PS50835"/>
    </source>
</evidence>
<reference evidence="6" key="1">
    <citation type="submission" date="2021-04" db="EMBL/GenBank/DDBJ databases">
        <authorList>
            <consortium name="Wellcome Sanger Institute Data Sharing"/>
        </authorList>
    </citation>
    <scope>NUCLEOTIDE SEQUENCE [LARGE SCALE GENOMIC DNA]</scope>
</reference>
<evidence type="ECO:0000256" key="3">
    <source>
        <dbReference type="ARBA" id="ARBA00023319"/>
    </source>
</evidence>
<dbReference type="InterPro" id="IPR036179">
    <property type="entry name" value="Ig-like_dom_sf"/>
</dbReference>
<evidence type="ECO:0000256" key="4">
    <source>
        <dbReference type="SAM" id="Phobius"/>
    </source>
</evidence>
<dbReference type="InterPro" id="IPR050504">
    <property type="entry name" value="IgSF_BTN/MOG"/>
</dbReference>
<reference evidence="6" key="3">
    <citation type="submission" date="2025-09" db="UniProtKB">
        <authorList>
            <consortium name="Ensembl"/>
        </authorList>
    </citation>
    <scope>IDENTIFICATION</scope>
</reference>
<dbReference type="InParanoid" id="A0A671X1L7"/>
<dbReference type="AlphaFoldDB" id="A0A671X1L7"/>
<dbReference type="GO" id="GO:0005102">
    <property type="term" value="F:signaling receptor binding"/>
    <property type="evidence" value="ECO:0007669"/>
    <property type="project" value="TreeGrafter"/>
</dbReference>
<evidence type="ECO:0000256" key="1">
    <source>
        <dbReference type="ARBA" id="ARBA00004370"/>
    </source>
</evidence>
<name>A0A671X1L7_SPAAU</name>
<dbReference type="InterPro" id="IPR053896">
    <property type="entry name" value="BTN3A2-like_Ig-C"/>
</dbReference>
<evidence type="ECO:0000256" key="2">
    <source>
        <dbReference type="ARBA" id="ARBA00023136"/>
    </source>
</evidence>
<evidence type="ECO:0000313" key="7">
    <source>
        <dbReference type="Proteomes" id="UP000472265"/>
    </source>
</evidence>
<dbReference type="InterPro" id="IPR003599">
    <property type="entry name" value="Ig_sub"/>
</dbReference>
<protein>
    <submittedName>
        <fullName evidence="6">CD276 antigen homolog</fullName>
    </submittedName>
</protein>
<dbReference type="Proteomes" id="UP000472265">
    <property type="component" value="Chromosome 6"/>
</dbReference>
<dbReference type="GO" id="GO:0001817">
    <property type="term" value="P:regulation of cytokine production"/>
    <property type="evidence" value="ECO:0007669"/>
    <property type="project" value="TreeGrafter"/>
</dbReference>
<reference evidence="6" key="2">
    <citation type="submission" date="2025-08" db="UniProtKB">
        <authorList>
            <consortium name="Ensembl"/>
        </authorList>
    </citation>
    <scope>IDENTIFICATION</scope>
</reference>
<dbReference type="GO" id="GO:0050852">
    <property type="term" value="P:T cell receptor signaling pathway"/>
    <property type="evidence" value="ECO:0007669"/>
    <property type="project" value="TreeGrafter"/>
</dbReference>
<dbReference type="Pfam" id="PF07686">
    <property type="entry name" value="V-set"/>
    <property type="match status" value="1"/>
</dbReference>
<dbReference type="Pfam" id="PF22705">
    <property type="entry name" value="C2-set_3"/>
    <property type="match status" value="1"/>
</dbReference>
<sequence length="382" mass="42652">MYDAGDSKANRGQDQQFKGRVSHFPDQLMNGNASIEIQNTKVTDSGIYSCIFPRLQPRQTFNIELVVGVKVVVEEDSDAVLPCLINTEDLTGKTFHWKKDGQKEVFFYEARSHSNNRLTGQDEQFIDRVSHFQDQLMNGNASIKIQNTKKADSGIYSCIFPHLQPRQTFKIELVVEQLLRDRSGEIPGAPKPIITILDATKDWALLQCVVRGASPKPKVEWQDSSGNVWETAEDHQVSERRGSFYVTLNTNVTRTDRYRCNVTQEEISHQTKAETFVFINVNPSSVSGKLCEDPSSKVVIGWLFGIVIGAVVLAAVQFGLVASKRITVTCNRGAAPEPTTTSNDLTKDIPLLQVGVTGDYPKCSEWQDSSGNILLQNHRSQM</sequence>
<keyword evidence="4" id="KW-0812">Transmembrane</keyword>
<dbReference type="PANTHER" id="PTHR24100">
    <property type="entry name" value="BUTYROPHILIN"/>
    <property type="match status" value="1"/>
</dbReference>
<keyword evidence="2 4" id="KW-0472">Membrane</keyword>
<feature type="transmembrane region" description="Helical" evidence="4">
    <location>
        <begin position="299"/>
        <end position="322"/>
    </location>
</feature>